<dbReference type="RefSeq" id="XP_028868952.1">
    <property type="nucleotide sequence ID" value="XM_029013119.1"/>
</dbReference>
<dbReference type="EMBL" id="BDSA01000006">
    <property type="protein sequence ID" value="GBE62709.1"/>
    <property type="molecule type" value="Genomic_DNA"/>
</dbReference>
<sequence length="398" mass="45283">MEVQGKLIFYDIHAGCRLYERMAVEGGDMLREASRAFAAKKADDNQLLNSAVRSIFHGVRQKRALELVKKLFIQKEVTIMNETSLLNYFGKSYLSAAQFLNSPRSVSNYVRVLLSYSLNEIAGEDFHRKPTEWLSTLLQHVYHSQTFRHLQCKSDNLLLRDMNLIFDYKYDYFLPRIQECFDNLDAAHHAHYGHDNATLSAEYANNQSREFIRSNAIEVFACVYLRLHLVYIGEEQSRRCMLVNIAERDTYRLDGESLSLSPSGPTTYNRIHASSDAAPENAVSHPLDFSGMFCNTKPVQEGVRPTGCFLDRVVEKTMNFFTHPGRTCADPEVPQDNTLPIRVQYDQDSGDASVHIPLGKLGGMEPVNYRTVLKKKGERVMEIAVSNNGTLPLLDIQL</sequence>
<dbReference type="Proteomes" id="UP000236319">
    <property type="component" value="Unassembled WGS sequence"/>
</dbReference>
<comment type="caution">
    <text evidence="1">The sequence shown here is derived from an EMBL/GenBank/DDBJ whole genome shotgun (WGS) entry which is preliminary data.</text>
</comment>
<proteinExistence type="predicted"/>
<keyword evidence="2" id="KW-1185">Reference proteome</keyword>
<protein>
    <submittedName>
        <fullName evidence="1">Uncharacterized protein</fullName>
    </submittedName>
</protein>
<dbReference type="OrthoDB" id="343184at2759"/>
<evidence type="ECO:0000313" key="1">
    <source>
        <dbReference type="EMBL" id="GBE62709.1"/>
    </source>
</evidence>
<name>A0A2H6KIA5_9APIC</name>
<dbReference type="GeneID" id="39876479"/>
<gene>
    <name evidence="1" type="ORF">BOVATA_042020</name>
</gene>
<accession>A0A2H6KIA5</accession>
<dbReference type="VEuPathDB" id="PiroplasmaDB:BOVATA_042020"/>
<dbReference type="AlphaFoldDB" id="A0A2H6KIA5"/>
<organism evidence="1 2">
    <name type="scientific">Babesia ovata</name>
    <dbReference type="NCBI Taxonomy" id="189622"/>
    <lineage>
        <taxon>Eukaryota</taxon>
        <taxon>Sar</taxon>
        <taxon>Alveolata</taxon>
        <taxon>Apicomplexa</taxon>
        <taxon>Aconoidasida</taxon>
        <taxon>Piroplasmida</taxon>
        <taxon>Babesiidae</taxon>
        <taxon>Babesia</taxon>
    </lineage>
</organism>
<reference evidence="1 2" key="1">
    <citation type="journal article" date="2017" name="BMC Genomics">
        <title>Whole-genome assembly of Babesia ovata and comparative genomics between closely related pathogens.</title>
        <authorList>
            <person name="Yamagishi J."/>
            <person name="Asada M."/>
            <person name="Hakimi H."/>
            <person name="Tanaka T.Q."/>
            <person name="Sugimoto C."/>
            <person name="Kawazu S."/>
        </authorList>
    </citation>
    <scope>NUCLEOTIDE SEQUENCE [LARGE SCALE GENOMIC DNA]</scope>
    <source>
        <strain evidence="1 2">Miyake</strain>
    </source>
</reference>
<evidence type="ECO:0000313" key="2">
    <source>
        <dbReference type="Proteomes" id="UP000236319"/>
    </source>
</evidence>